<keyword evidence="3" id="KW-0804">Transcription</keyword>
<dbReference type="Pfam" id="PF02311">
    <property type="entry name" value="AraC_binding"/>
    <property type="match status" value="1"/>
</dbReference>
<dbReference type="PANTHER" id="PTHR43280">
    <property type="entry name" value="ARAC-FAMILY TRANSCRIPTIONAL REGULATOR"/>
    <property type="match status" value="1"/>
</dbReference>
<evidence type="ECO:0000256" key="3">
    <source>
        <dbReference type="ARBA" id="ARBA00023163"/>
    </source>
</evidence>
<keyword evidence="6" id="KW-1185">Reference proteome</keyword>
<comment type="caution">
    <text evidence="5">The sequence shown here is derived from an EMBL/GenBank/DDBJ whole genome shotgun (WGS) entry which is preliminary data.</text>
</comment>
<sequence>MIKTTLDSKVIDTLRDLPDMIPVFREYYEDWTIRVFNREQHECRNYLSPNRREFFKILLITKGTGVFTMGLNTYYIDEPTLLFIHPNDIISWKNLSEESGGYYVLFKRAFINSHLQLKAVIDKFALFTDKPKSVIRLNEDEVPRISQYFDRMQEEELSNSPFKDDAMQAFLQLLMVESMKVARHPKPDEVTADYTHIHHFFDLLEKEISSINYNAPIRIKTAKEFAGSLHMHPNYLNQLLKKHTGQNASTHIQNRILDEAKALLIQTDWSLQDISHSLGFAEQPSFTVFFKKHTGYTPAEFRRSF</sequence>
<evidence type="ECO:0000259" key="4">
    <source>
        <dbReference type="PROSITE" id="PS01124"/>
    </source>
</evidence>
<dbReference type="Pfam" id="PF12833">
    <property type="entry name" value="HTH_18"/>
    <property type="match status" value="1"/>
</dbReference>
<protein>
    <submittedName>
        <fullName evidence="5">AraC family transcriptional regulator</fullName>
    </submittedName>
</protein>
<dbReference type="EMBL" id="JACXAA010000003">
    <property type="protein sequence ID" value="MBD2753090.1"/>
    <property type="molecule type" value="Genomic_DNA"/>
</dbReference>
<dbReference type="Proteomes" id="UP000653797">
    <property type="component" value="Unassembled WGS sequence"/>
</dbReference>
<name>A0A927B0C9_9BACT</name>
<dbReference type="InterPro" id="IPR037923">
    <property type="entry name" value="HTH-like"/>
</dbReference>
<keyword evidence="1" id="KW-0805">Transcription regulation</keyword>
<evidence type="ECO:0000313" key="6">
    <source>
        <dbReference type="Proteomes" id="UP000653797"/>
    </source>
</evidence>
<dbReference type="GO" id="GO:0043565">
    <property type="term" value="F:sequence-specific DNA binding"/>
    <property type="evidence" value="ECO:0007669"/>
    <property type="project" value="InterPro"/>
</dbReference>
<proteinExistence type="predicted"/>
<dbReference type="PRINTS" id="PR00032">
    <property type="entry name" value="HTHARAC"/>
</dbReference>
<accession>A0A927B0C9</accession>
<dbReference type="SUPFAM" id="SSF51215">
    <property type="entry name" value="Regulatory protein AraC"/>
    <property type="match status" value="1"/>
</dbReference>
<dbReference type="Gene3D" id="1.10.10.60">
    <property type="entry name" value="Homeodomain-like"/>
    <property type="match status" value="2"/>
</dbReference>
<dbReference type="InterPro" id="IPR020449">
    <property type="entry name" value="Tscrpt_reg_AraC-type_HTH"/>
</dbReference>
<evidence type="ECO:0000313" key="5">
    <source>
        <dbReference type="EMBL" id="MBD2753090.1"/>
    </source>
</evidence>
<dbReference type="InterPro" id="IPR003313">
    <property type="entry name" value="AraC-bd"/>
</dbReference>
<dbReference type="PANTHER" id="PTHR43280:SF32">
    <property type="entry name" value="TRANSCRIPTIONAL REGULATORY PROTEIN"/>
    <property type="match status" value="1"/>
</dbReference>
<dbReference type="GO" id="GO:0003700">
    <property type="term" value="F:DNA-binding transcription factor activity"/>
    <property type="evidence" value="ECO:0007669"/>
    <property type="project" value="InterPro"/>
</dbReference>
<keyword evidence="2" id="KW-0238">DNA-binding</keyword>
<dbReference type="PROSITE" id="PS01124">
    <property type="entry name" value="HTH_ARAC_FAMILY_2"/>
    <property type="match status" value="1"/>
</dbReference>
<evidence type="ECO:0000256" key="1">
    <source>
        <dbReference type="ARBA" id="ARBA00023015"/>
    </source>
</evidence>
<dbReference type="SMART" id="SM00342">
    <property type="entry name" value="HTH_ARAC"/>
    <property type="match status" value="1"/>
</dbReference>
<dbReference type="InterPro" id="IPR018060">
    <property type="entry name" value="HTH_AraC"/>
</dbReference>
<reference evidence="5" key="1">
    <citation type="submission" date="2020-09" db="EMBL/GenBank/DDBJ databases">
        <authorList>
            <person name="Kim M.K."/>
        </authorList>
    </citation>
    <scope>NUCLEOTIDE SEQUENCE</scope>
    <source>
        <strain evidence="5">BT704</strain>
    </source>
</reference>
<feature type="domain" description="HTH araC/xylS-type" evidence="4">
    <location>
        <begin position="205"/>
        <end position="304"/>
    </location>
</feature>
<dbReference type="AlphaFoldDB" id="A0A927B0C9"/>
<dbReference type="RefSeq" id="WP_191038728.1">
    <property type="nucleotide sequence ID" value="NZ_JACXAA010000003.1"/>
</dbReference>
<organism evidence="5 6">
    <name type="scientific">Spirosoma validum</name>
    <dbReference type="NCBI Taxonomy" id="2771355"/>
    <lineage>
        <taxon>Bacteria</taxon>
        <taxon>Pseudomonadati</taxon>
        <taxon>Bacteroidota</taxon>
        <taxon>Cytophagia</taxon>
        <taxon>Cytophagales</taxon>
        <taxon>Cytophagaceae</taxon>
        <taxon>Spirosoma</taxon>
    </lineage>
</organism>
<dbReference type="InterPro" id="IPR009057">
    <property type="entry name" value="Homeodomain-like_sf"/>
</dbReference>
<dbReference type="SUPFAM" id="SSF46689">
    <property type="entry name" value="Homeodomain-like"/>
    <property type="match status" value="1"/>
</dbReference>
<gene>
    <name evidence="5" type="ORF">IC230_09340</name>
</gene>
<evidence type="ECO:0000256" key="2">
    <source>
        <dbReference type="ARBA" id="ARBA00023125"/>
    </source>
</evidence>